<evidence type="ECO:0000256" key="7">
    <source>
        <dbReference type="ARBA" id="ARBA00023136"/>
    </source>
</evidence>
<evidence type="ECO:0000256" key="10">
    <source>
        <dbReference type="SAM" id="Phobius"/>
    </source>
</evidence>
<evidence type="ECO:0000256" key="9">
    <source>
        <dbReference type="ARBA" id="ARBA00023224"/>
    </source>
</evidence>
<dbReference type="Proteomes" id="UP000515204">
    <property type="component" value="Unplaced"/>
</dbReference>
<evidence type="ECO:0000256" key="8">
    <source>
        <dbReference type="ARBA" id="ARBA00023170"/>
    </source>
</evidence>
<keyword evidence="5" id="KW-0552">Olfaction</keyword>
<dbReference type="GO" id="GO:0007165">
    <property type="term" value="P:signal transduction"/>
    <property type="evidence" value="ECO:0007669"/>
    <property type="project" value="UniProtKB-KW"/>
</dbReference>
<dbReference type="GeneID" id="106745268"/>
<dbReference type="KEGG" id="dqu:106745268"/>
<dbReference type="PANTHER" id="PTHR21137">
    <property type="entry name" value="ODORANT RECEPTOR"/>
    <property type="match status" value="1"/>
</dbReference>
<name>A0A6P3XCT0_DINQU</name>
<evidence type="ECO:0000313" key="11">
    <source>
        <dbReference type="Proteomes" id="UP000515204"/>
    </source>
</evidence>
<dbReference type="GO" id="GO:0004984">
    <property type="term" value="F:olfactory receptor activity"/>
    <property type="evidence" value="ECO:0007669"/>
    <property type="project" value="InterPro"/>
</dbReference>
<accession>A0A6P3XCT0</accession>
<gene>
    <name evidence="12" type="primary">LOC106745268</name>
</gene>
<keyword evidence="4 10" id="KW-0812">Transmembrane</keyword>
<evidence type="ECO:0000313" key="12">
    <source>
        <dbReference type="RefSeq" id="XP_014476206.1"/>
    </source>
</evidence>
<evidence type="ECO:0000256" key="1">
    <source>
        <dbReference type="ARBA" id="ARBA00004651"/>
    </source>
</evidence>
<evidence type="ECO:0000256" key="6">
    <source>
        <dbReference type="ARBA" id="ARBA00022989"/>
    </source>
</evidence>
<keyword evidence="6 10" id="KW-1133">Transmembrane helix</keyword>
<proteinExistence type="predicted"/>
<dbReference type="GO" id="GO:0005549">
    <property type="term" value="F:odorant binding"/>
    <property type="evidence" value="ECO:0007669"/>
    <property type="project" value="InterPro"/>
</dbReference>
<keyword evidence="8" id="KW-0675">Receptor</keyword>
<evidence type="ECO:0000256" key="2">
    <source>
        <dbReference type="ARBA" id="ARBA00022475"/>
    </source>
</evidence>
<dbReference type="PANTHER" id="PTHR21137:SF35">
    <property type="entry name" value="ODORANT RECEPTOR 19A-RELATED"/>
    <property type="match status" value="1"/>
</dbReference>
<feature type="transmembrane region" description="Helical" evidence="10">
    <location>
        <begin position="79"/>
        <end position="102"/>
    </location>
</feature>
<evidence type="ECO:0000256" key="4">
    <source>
        <dbReference type="ARBA" id="ARBA00022692"/>
    </source>
</evidence>
<keyword evidence="2" id="KW-1003">Cell membrane</keyword>
<dbReference type="GO" id="GO:0005886">
    <property type="term" value="C:plasma membrane"/>
    <property type="evidence" value="ECO:0007669"/>
    <property type="project" value="UniProtKB-SubCell"/>
</dbReference>
<evidence type="ECO:0000256" key="3">
    <source>
        <dbReference type="ARBA" id="ARBA00022606"/>
    </source>
</evidence>
<dbReference type="AlphaFoldDB" id="A0A6P3XCT0"/>
<dbReference type="RefSeq" id="XP_014476206.1">
    <property type="nucleotide sequence ID" value="XM_014620720.1"/>
</dbReference>
<dbReference type="InterPro" id="IPR004117">
    <property type="entry name" value="7tm6_olfct_rcpt"/>
</dbReference>
<protein>
    <submittedName>
        <fullName evidence="12">Odorant receptor 46a, isoform A-like</fullName>
    </submittedName>
</protein>
<feature type="transmembrane region" description="Helical" evidence="10">
    <location>
        <begin position="22"/>
        <end position="40"/>
    </location>
</feature>
<dbReference type="OrthoDB" id="6597368at2759"/>
<sequence length="323" mass="37856">MVPQFMDIILTVDNSDDFTDNLYVMIPVILAFCKMFELLLNRHNIKMFTDALVEKPFRPLEPDEIEIRQKFNNLIQKHAIMYLLMVEVTCGSMTLTSLLTKFRKGNLTYRVWLPYDYTSDTYLFYITYFHQLISLTISSFMNVAYDNIVCGLLMHICCQIEILECRLKKSLRNQSDFGECVQLHNRIYKLAQEMNEKFRITIAIQFILSTLVVCSNLYRLAKAELNPKYIQLALYTNCMLIQILIYCWYGNKVKLKSVQLSDQIFGMDWLALDKKTKEDLVMIMNRSLIPIEFSSAHILTMNLESFGKLLKASYSIYNVLQLT</sequence>
<keyword evidence="9" id="KW-0807">Transducer</keyword>
<keyword evidence="3" id="KW-0716">Sensory transduction</keyword>
<evidence type="ECO:0000256" key="5">
    <source>
        <dbReference type="ARBA" id="ARBA00022725"/>
    </source>
</evidence>
<keyword evidence="7 10" id="KW-0472">Membrane</keyword>
<feature type="transmembrane region" description="Helical" evidence="10">
    <location>
        <begin position="122"/>
        <end position="145"/>
    </location>
</feature>
<feature type="transmembrane region" description="Helical" evidence="10">
    <location>
        <begin position="230"/>
        <end position="249"/>
    </location>
</feature>
<comment type="subcellular location">
    <subcellularLocation>
        <location evidence="1">Cell membrane</location>
        <topology evidence="1">Multi-pass membrane protein</topology>
    </subcellularLocation>
</comment>
<feature type="transmembrane region" description="Helical" evidence="10">
    <location>
        <begin position="198"/>
        <end position="218"/>
    </location>
</feature>
<dbReference type="Pfam" id="PF02949">
    <property type="entry name" value="7tm_6"/>
    <property type="match status" value="1"/>
</dbReference>
<keyword evidence="11" id="KW-1185">Reference proteome</keyword>
<reference evidence="12" key="1">
    <citation type="submission" date="2025-08" db="UniProtKB">
        <authorList>
            <consortium name="RefSeq"/>
        </authorList>
    </citation>
    <scope>IDENTIFICATION</scope>
</reference>
<organism evidence="11 12">
    <name type="scientific">Dinoponera quadriceps</name>
    <name type="common">South American ant</name>
    <dbReference type="NCBI Taxonomy" id="609295"/>
    <lineage>
        <taxon>Eukaryota</taxon>
        <taxon>Metazoa</taxon>
        <taxon>Ecdysozoa</taxon>
        <taxon>Arthropoda</taxon>
        <taxon>Hexapoda</taxon>
        <taxon>Insecta</taxon>
        <taxon>Pterygota</taxon>
        <taxon>Neoptera</taxon>
        <taxon>Endopterygota</taxon>
        <taxon>Hymenoptera</taxon>
        <taxon>Apocrita</taxon>
        <taxon>Aculeata</taxon>
        <taxon>Formicoidea</taxon>
        <taxon>Formicidae</taxon>
        <taxon>Ponerinae</taxon>
        <taxon>Ponerini</taxon>
        <taxon>Dinoponera</taxon>
    </lineage>
</organism>